<comment type="caution">
    <text evidence="1">The sequence shown here is derived from an EMBL/GenBank/DDBJ whole genome shotgun (WGS) entry which is preliminary data.</text>
</comment>
<organism evidence="1 2">
    <name type="scientific">Bacillus rhizoplanae</name>
    <dbReference type="NCBI Taxonomy" id="2880966"/>
    <lineage>
        <taxon>Bacteria</taxon>
        <taxon>Bacillati</taxon>
        <taxon>Bacillota</taxon>
        <taxon>Bacilli</taxon>
        <taxon>Bacillales</taxon>
        <taxon>Bacillaceae</taxon>
        <taxon>Bacillus</taxon>
    </lineage>
</organism>
<gene>
    <name evidence="1" type="ORF">BACCIP111899_03023</name>
</gene>
<keyword evidence="2" id="KW-1185">Reference proteome</keyword>
<accession>A0ABM8YDC1</accession>
<reference evidence="1 2" key="1">
    <citation type="submission" date="2021-10" db="EMBL/GenBank/DDBJ databases">
        <authorList>
            <person name="Criscuolo A."/>
        </authorList>
    </citation>
    <scope>NUCLEOTIDE SEQUENCE [LARGE SCALE GENOMIC DNA]</scope>
    <source>
        <strain evidence="2">CIP 111899</strain>
    </source>
</reference>
<proteinExistence type="predicted"/>
<sequence length="137" mass="15188">MTLSQGIIKKWLLPFILCFLMIFAFFPQSKAEAASERHVYLSIGEYSDGTAGYPIYVPTNGKYSFFFGVNSISYHSVKVQIKKNGSFVVAEKIIKPGDGWGNVYSANPGGYYTIHLDCNPYGASRTCKAEGHIKNVN</sequence>
<name>A0ABM8YDC1_9BACI</name>
<evidence type="ECO:0000313" key="1">
    <source>
        <dbReference type="EMBL" id="CAG9613804.1"/>
    </source>
</evidence>
<evidence type="ECO:0000313" key="2">
    <source>
        <dbReference type="Proteomes" id="UP000789423"/>
    </source>
</evidence>
<dbReference type="Proteomes" id="UP000789423">
    <property type="component" value="Unassembled WGS sequence"/>
</dbReference>
<dbReference type="EMBL" id="CAKJTI010000017">
    <property type="protein sequence ID" value="CAG9613804.1"/>
    <property type="molecule type" value="Genomic_DNA"/>
</dbReference>
<protein>
    <submittedName>
        <fullName evidence="1">Uncharacterized protein</fullName>
    </submittedName>
</protein>
<dbReference type="RefSeq" id="WP_230575846.1">
    <property type="nucleotide sequence ID" value="NZ_CAKJTI010000017.1"/>
</dbReference>